<dbReference type="Proteomes" id="UP000824219">
    <property type="component" value="Linkage Group LG04"/>
</dbReference>
<accession>A0A9D3P3U3</accession>
<proteinExistence type="predicted"/>
<sequence length="73" mass="8195">MRGRKFSDSARGGFTCEDIASDLTRSTCSARSSEKRRPRDRNITDSDTASRKRDAHLKSLRHAPASEGTEIRQ</sequence>
<evidence type="ECO:0000256" key="1">
    <source>
        <dbReference type="SAM" id="MobiDB-lite"/>
    </source>
</evidence>
<dbReference type="AlphaFoldDB" id="A0A9D3P3U3"/>
<name>A0A9D3P3U3_9TELE</name>
<reference evidence="2 3" key="1">
    <citation type="submission" date="2021-06" db="EMBL/GenBank/DDBJ databases">
        <title>Chromosome-level genome assembly of the red-tail catfish (Hemibagrus wyckioides).</title>
        <authorList>
            <person name="Shao F."/>
        </authorList>
    </citation>
    <scope>NUCLEOTIDE SEQUENCE [LARGE SCALE GENOMIC DNA]</scope>
    <source>
        <strain evidence="2">EC202008001</strain>
        <tissue evidence="2">Blood</tissue>
    </source>
</reference>
<gene>
    <name evidence="2" type="ORF">KOW79_003691</name>
</gene>
<feature type="region of interest" description="Disordered" evidence="1">
    <location>
        <begin position="25"/>
        <end position="73"/>
    </location>
</feature>
<feature type="compositionally biased region" description="Basic and acidic residues" evidence="1">
    <location>
        <begin position="32"/>
        <end position="52"/>
    </location>
</feature>
<evidence type="ECO:0000313" key="2">
    <source>
        <dbReference type="EMBL" id="KAG7333556.1"/>
    </source>
</evidence>
<evidence type="ECO:0000313" key="3">
    <source>
        <dbReference type="Proteomes" id="UP000824219"/>
    </source>
</evidence>
<keyword evidence="3" id="KW-1185">Reference proteome</keyword>
<organism evidence="2 3">
    <name type="scientific">Hemibagrus wyckioides</name>
    <dbReference type="NCBI Taxonomy" id="337641"/>
    <lineage>
        <taxon>Eukaryota</taxon>
        <taxon>Metazoa</taxon>
        <taxon>Chordata</taxon>
        <taxon>Craniata</taxon>
        <taxon>Vertebrata</taxon>
        <taxon>Euteleostomi</taxon>
        <taxon>Actinopterygii</taxon>
        <taxon>Neopterygii</taxon>
        <taxon>Teleostei</taxon>
        <taxon>Ostariophysi</taxon>
        <taxon>Siluriformes</taxon>
        <taxon>Bagridae</taxon>
        <taxon>Hemibagrus</taxon>
    </lineage>
</organism>
<comment type="caution">
    <text evidence="2">The sequence shown here is derived from an EMBL/GenBank/DDBJ whole genome shotgun (WGS) entry which is preliminary data.</text>
</comment>
<dbReference type="EMBL" id="JAHKSW010000004">
    <property type="protein sequence ID" value="KAG7333556.1"/>
    <property type="molecule type" value="Genomic_DNA"/>
</dbReference>
<protein>
    <submittedName>
        <fullName evidence="2">Uncharacterized protein</fullName>
    </submittedName>
</protein>